<evidence type="ECO:0008006" key="4">
    <source>
        <dbReference type="Google" id="ProtNLM"/>
    </source>
</evidence>
<organism evidence="2 3">
    <name type="scientific">Rhodofomes roseus</name>
    <dbReference type="NCBI Taxonomy" id="34475"/>
    <lineage>
        <taxon>Eukaryota</taxon>
        <taxon>Fungi</taxon>
        <taxon>Dikarya</taxon>
        <taxon>Basidiomycota</taxon>
        <taxon>Agaricomycotina</taxon>
        <taxon>Agaricomycetes</taxon>
        <taxon>Polyporales</taxon>
        <taxon>Rhodofomes</taxon>
    </lineage>
</organism>
<gene>
    <name evidence="2" type="ORF">EVJ58_g9528</name>
</gene>
<evidence type="ECO:0000313" key="2">
    <source>
        <dbReference type="EMBL" id="TFY53298.1"/>
    </source>
</evidence>
<comment type="caution">
    <text evidence="2">The sequence shown here is derived from an EMBL/GenBank/DDBJ whole genome shotgun (WGS) entry which is preliminary data.</text>
</comment>
<feature type="compositionally biased region" description="Low complexity" evidence="1">
    <location>
        <begin position="84"/>
        <end position="96"/>
    </location>
</feature>
<feature type="region of interest" description="Disordered" evidence="1">
    <location>
        <begin position="52"/>
        <end position="116"/>
    </location>
</feature>
<name>A0A4Y9XU58_9APHY</name>
<evidence type="ECO:0000256" key="1">
    <source>
        <dbReference type="SAM" id="MobiDB-lite"/>
    </source>
</evidence>
<dbReference type="Pfam" id="PF18759">
    <property type="entry name" value="Plavaka"/>
    <property type="match status" value="1"/>
</dbReference>
<evidence type="ECO:0000313" key="3">
    <source>
        <dbReference type="Proteomes" id="UP000298390"/>
    </source>
</evidence>
<dbReference type="Proteomes" id="UP000298390">
    <property type="component" value="Unassembled WGS sequence"/>
</dbReference>
<proteinExistence type="predicted"/>
<reference evidence="2 3" key="1">
    <citation type="submission" date="2019-01" db="EMBL/GenBank/DDBJ databases">
        <title>Genome sequencing of the rare red list fungi Fomitopsis rosea.</title>
        <authorList>
            <person name="Buettner E."/>
            <person name="Kellner H."/>
        </authorList>
    </citation>
    <scope>NUCLEOTIDE SEQUENCE [LARGE SCALE GENOMIC DNA]</scope>
    <source>
        <strain evidence="2 3">DSM 105464</strain>
    </source>
</reference>
<feature type="region of interest" description="Disordered" evidence="1">
    <location>
        <begin position="138"/>
        <end position="169"/>
    </location>
</feature>
<dbReference type="EMBL" id="SEKV01000843">
    <property type="protein sequence ID" value="TFY53298.1"/>
    <property type="molecule type" value="Genomic_DNA"/>
</dbReference>
<dbReference type="AlphaFoldDB" id="A0A4Y9XU58"/>
<dbReference type="InterPro" id="IPR041078">
    <property type="entry name" value="Plavaka"/>
</dbReference>
<feature type="compositionally biased region" description="Acidic residues" evidence="1">
    <location>
        <begin position="52"/>
        <end position="66"/>
    </location>
</feature>
<feature type="non-terminal residue" evidence="2">
    <location>
        <position position="452"/>
    </location>
</feature>
<sequence length="452" mass="50629">MVKRSLEDILGTTCAACNHTFKTVQGLTSHQSTSRKCAWYKKGKLKQVFDFDDSDSDSEEDGDDVEISGYSEPGFNSTGSAPQPAAAGENNAEAGPSSRPLRRTAIALDDDEDTRVEEVDEEAARVLRMVEDAGDVWSRGGSAKKRRTETAEDEDRDLEHAGDDNPWDPFDSEMDWKFASWAIQEGLTQTSIDKVLEIPGFRDRLGLSYHNSYTLLQRVDSLPERAEWKERWLTFKDRPNEKHLVQYRDIIEAIRTLLGNPEHADRIVYRPRRIFTDASRTSRIYHEMWTGRWWHAIQSLLPVGAAVAPVIIATDKTQLTRFSGSKAAYPVYMTLGNIPRALRRKPSEHACILIGYLSVDKVSSDGITQRKQRALMQQLFHSSVRVILEPLIEAGKNGIDVTGGDGAVRRVHPILATYVADFPEQCLVTCTKYGTCPKCRLPEADLDAASPG</sequence>
<protein>
    <recommendedName>
        <fullName evidence="4">C2H2-type domain-containing protein</fullName>
    </recommendedName>
</protein>
<accession>A0A4Y9XU58</accession>